<feature type="signal peptide" evidence="2">
    <location>
        <begin position="1"/>
        <end position="20"/>
    </location>
</feature>
<dbReference type="InterPro" id="IPR007863">
    <property type="entry name" value="Peptidase_M16_C"/>
</dbReference>
<sequence>MLLNRFILCLLWIIPTLGHATSTNNIEHWKTTNGAQVYFIQANELPMVDIRIIFDAGSARDGGKFGLAQLSNALLDEGAGNLDADAIAERFDNLGAQFSTDSARDMAIINLRSLTKEDVLTSALETTALILAKPSVPDKSFIRIRSQMEQALQRQEQSPSSLASRSFYEFLYGDHPYGHQSLGTAKTLATLTRNDVLDFYRKYYVEKNATISMVGALTHSQAEKLTKTLMQGIPTGDLASSLPQVTVINASKENTIAYPSTQTTIILGTLGITRDDPDYFPLYVGNHILGGSGLVSRLSIELREKRGLTYGVSSYFVPMHSKGPYILSLQTRNEQAAEALKVLNQTLKDFIENGPTEEELTLAKQNIVGSFPLNLNSNGKKVQQLAAIGFYHLPLDYLDQFVSKIESITADQIRIAFKNRINLNQIVTVMAGENREK</sequence>
<evidence type="ECO:0000313" key="5">
    <source>
        <dbReference type="EMBL" id="CAB1276739.1"/>
    </source>
</evidence>
<evidence type="ECO:0000256" key="2">
    <source>
        <dbReference type="SAM" id="SignalP"/>
    </source>
</evidence>
<feature type="domain" description="Peptidase M16 C-terminal" evidence="4">
    <location>
        <begin position="191"/>
        <end position="366"/>
    </location>
</feature>
<dbReference type="PANTHER" id="PTHR11851:SF224">
    <property type="entry name" value="PROCESSING PROTEASE"/>
    <property type="match status" value="1"/>
</dbReference>
<dbReference type="SUPFAM" id="SSF63411">
    <property type="entry name" value="LuxS/MPP-like metallohydrolase"/>
    <property type="match status" value="2"/>
</dbReference>
<keyword evidence="1" id="KW-0175">Coiled coil</keyword>
<proteinExistence type="predicted"/>
<evidence type="ECO:0000256" key="1">
    <source>
        <dbReference type="SAM" id="Coils"/>
    </source>
</evidence>
<dbReference type="KEGG" id="ntg:NSCAC_1322"/>
<protein>
    <submittedName>
        <fullName evidence="5">Peptidase M16 domain protein</fullName>
    </submittedName>
</protein>
<evidence type="ECO:0000259" key="3">
    <source>
        <dbReference type="Pfam" id="PF00675"/>
    </source>
</evidence>
<dbReference type="InterPro" id="IPR050361">
    <property type="entry name" value="MPP/UQCRC_Complex"/>
</dbReference>
<dbReference type="InterPro" id="IPR011249">
    <property type="entry name" value="Metalloenz_LuxS/M16"/>
</dbReference>
<keyword evidence="6" id="KW-1185">Reference proteome</keyword>
<dbReference type="InterPro" id="IPR011765">
    <property type="entry name" value="Pept_M16_N"/>
</dbReference>
<keyword evidence="2" id="KW-0732">Signal</keyword>
<dbReference type="Pfam" id="PF00675">
    <property type="entry name" value="Peptidase_M16"/>
    <property type="match status" value="1"/>
</dbReference>
<accession>A0A7G1QAJ9</accession>
<dbReference type="Pfam" id="PF05193">
    <property type="entry name" value="Peptidase_M16_C"/>
    <property type="match status" value="1"/>
</dbReference>
<dbReference type="GO" id="GO:0046872">
    <property type="term" value="F:metal ion binding"/>
    <property type="evidence" value="ECO:0007669"/>
    <property type="project" value="InterPro"/>
</dbReference>
<dbReference type="EMBL" id="LR778175">
    <property type="protein sequence ID" value="CAB1276739.1"/>
    <property type="molecule type" value="Genomic_DNA"/>
</dbReference>
<dbReference type="Proteomes" id="UP000516072">
    <property type="component" value="Chromosome"/>
</dbReference>
<dbReference type="AlphaFoldDB" id="A0A7G1QAJ9"/>
<feature type="domain" description="Peptidase M16 N-terminal" evidence="3">
    <location>
        <begin position="45"/>
        <end position="184"/>
    </location>
</feature>
<name>A0A7G1QAJ9_9GAMM</name>
<dbReference type="RefSeq" id="WP_197744013.1">
    <property type="nucleotide sequence ID" value="NZ_LR778175.1"/>
</dbReference>
<evidence type="ECO:0000313" key="6">
    <source>
        <dbReference type="Proteomes" id="UP000516072"/>
    </source>
</evidence>
<feature type="chain" id="PRO_5028967943" evidence="2">
    <location>
        <begin position="21"/>
        <end position="437"/>
    </location>
</feature>
<reference evidence="5 6" key="1">
    <citation type="submission" date="2020-03" db="EMBL/GenBank/DDBJ databases">
        <authorList>
            <person name="Picone N."/>
        </authorList>
    </citation>
    <scope>NUCLEOTIDE SEQUENCE [LARGE SCALE GENOMIC DNA]</scope>
    <source>
        <strain evidence="5">NSCAC1</strain>
    </source>
</reference>
<evidence type="ECO:0000259" key="4">
    <source>
        <dbReference type="Pfam" id="PF05193"/>
    </source>
</evidence>
<dbReference type="Gene3D" id="3.30.830.10">
    <property type="entry name" value="Metalloenzyme, LuxS/M16 peptidase-like"/>
    <property type="match status" value="2"/>
</dbReference>
<gene>
    <name evidence="5" type="ORF">NSCAC_1322</name>
</gene>
<feature type="coiled-coil region" evidence="1">
    <location>
        <begin position="326"/>
        <end position="353"/>
    </location>
</feature>
<dbReference type="PANTHER" id="PTHR11851">
    <property type="entry name" value="METALLOPROTEASE"/>
    <property type="match status" value="1"/>
</dbReference>
<organism evidence="5 6">
    <name type="scientific">Candidatus Nitrosacidococcus tergens</name>
    <dbReference type="NCBI Taxonomy" id="553981"/>
    <lineage>
        <taxon>Bacteria</taxon>
        <taxon>Pseudomonadati</taxon>
        <taxon>Pseudomonadota</taxon>
        <taxon>Gammaproteobacteria</taxon>
        <taxon>Chromatiales</taxon>
        <taxon>Chromatiaceae</taxon>
        <taxon>Candidatus Nitrosacidococcus</taxon>
    </lineage>
</organism>